<dbReference type="UniPathway" id="UPA00334">
    <property type="reaction ID" value="UER00455"/>
</dbReference>
<reference evidence="7" key="1">
    <citation type="submission" date="2012-08" db="EMBL/GenBank/DDBJ databases">
        <title>Comparative genomics of metastatic and non-metastatic Leishmania guyanensis provides insights into polygenic factors involved in Leishmania RNA virus infection.</title>
        <authorList>
            <person name="Smith D."/>
            <person name="Hertz-Fowler C."/>
            <person name="Martin R."/>
            <person name="Dickens N."/>
            <person name="Fasel N."/>
            <person name="Falquet L."/>
            <person name="Beverley S."/>
            <person name="Zangger H."/>
            <person name="Calderon-Copete S."/>
            <person name="Mottram J."/>
            <person name="Xenarios I."/>
        </authorList>
    </citation>
    <scope>NUCLEOTIDE SEQUENCE</scope>
    <source>
        <strain evidence="7">MHOM/BR/75/M4147/SSU:IR2SAT-LUC</strain>
    </source>
</reference>
<comment type="subcellular location">
    <subcellularLocation>
        <location evidence="4 5">Cytoplasm</location>
    </subcellularLocation>
</comment>
<feature type="binding site" evidence="4">
    <location>
        <position position="123"/>
    </location>
    <ligand>
        <name>pyridoxal 5'-phosphate</name>
        <dbReference type="ChEBI" id="CHEBI:597326"/>
    </ligand>
</feature>
<dbReference type="GO" id="GO:0043420">
    <property type="term" value="P:anthranilate metabolic process"/>
    <property type="evidence" value="ECO:0007669"/>
    <property type="project" value="UniProtKB-UniRule"/>
</dbReference>
<dbReference type="AlphaFoldDB" id="A0A1E1IYW3"/>
<comment type="pathway">
    <text evidence="4 5">Amino-acid degradation; L-kynurenine degradation; L-alanine and anthranilate from L-kynurenine: step 1/1.</text>
</comment>
<comment type="catalytic activity">
    <reaction evidence="5">
        <text>3-hydroxy-L-kynurenine + H2O = 3-hydroxyanthranilate + L-alanine + H(+)</text>
        <dbReference type="Rhea" id="RHEA:25143"/>
        <dbReference type="ChEBI" id="CHEBI:15377"/>
        <dbReference type="ChEBI" id="CHEBI:15378"/>
        <dbReference type="ChEBI" id="CHEBI:36559"/>
        <dbReference type="ChEBI" id="CHEBI:57972"/>
        <dbReference type="ChEBI" id="CHEBI:58125"/>
        <dbReference type="EC" id="3.7.1.3"/>
    </reaction>
</comment>
<protein>
    <recommendedName>
        <fullName evidence="4 5">Kynureninase</fullName>
        <ecNumber evidence="4 5">3.7.1.3</ecNumber>
    </recommendedName>
    <alternativeName>
        <fullName evidence="4">L-kynurenine hydrolase</fullName>
    </alternativeName>
</protein>
<dbReference type="GO" id="GO:0005737">
    <property type="term" value="C:cytoplasm"/>
    <property type="evidence" value="ECO:0007669"/>
    <property type="project" value="UniProtKB-SubCell"/>
</dbReference>
<dbReference type="EC" id="3.7.1.3" evidence="4 5"/>
<dbReference type="GO" id="GO:0019441">
    <property type="term" value="P:L-tryptophan catabolic process to kynurenine"/>
    <property type="evidence" value="ECO:0007669"/>
    <property type="project" value="TreeGrafter"/>
</dbReference>
<dbReference type="GO" id="GO:0030170">
    <property type="term" value="F:pyridoxal phosphate binding"/>
    <property type="evidence" value="ECO:0007669"/>
    <property type="project" value="UniProtKB-UniRule"/>
</dbReference>
<feature type="binding site" evidence="4">
    <location>
        <position position="241"/>
    </location>
    <ligand>
        <name>pyridoxal 5'-phosphate</name>
        <dbReference type="ChEBI" id="CHEBI:597326"/>
    </ligand>
</feature>
<dbReference type="PIRSF" id="PIRSF038800">
    <property type="entry name" value="KYNU"/>
    <property type="match status" value="1"/>
</dbReference>
<feature type="binding site" evidence="4">
    <location>
        <begin position="150"/>
        <end position="153"/>
    </location>
    <ligand>
        <name>pyridoxal 5'-phosphate</name>
        <dbReference type="ChEBI" id="CHEBI:597326"/>
    </ligand>
</feature>
<accession>A0A1E1IYW3</accession>
<comment type="catalytic activity">
    <reaction evidence="4 5">
        <text>L-kynurenine + H2O = anthranilate + L-alanine + H(+)</text>
        <dbReference type="Rhea" id="RHEA:16813"/>
        <dbReference type="ChEBI" id="CHEBI:15377"/>
        <dbReference type="ChEBI" id="CHEBI:15378"/>
        <dbReference type="ChEBI" id="CHEBI:16567"/>
        <dbReference type="ChEBI" id="CHEBI:57959"/>
        <dbReference type="ChEBI" id="CHEBI:57972"/>
        <dbReference type="EC" id="3.7.1.3"/>
    </reaction>
</comment>
<name>A0A1E1IYW3_LEIGU</name>
<evidence type="ECO:0000256" key="4">
    <source>
        <dbReference type="HAMAP-Rule" id="MF_03017"/>
    </source>
</evidence>
<dbReference type="GO" id="GO:0034354">
    <property type="term" value="P:'de novo' NAD+ biosynthetic process from L-tryptophan"/>
    <property type="evidence" value="ECO:0007669"/>
    <property type="project" value="UniProtKB-UniRule"/>
</dbReference>
<gene>
    <name evidence="7" type="primary">LgM4147LRVhigh.26.01280.00090</name>
    <name evidence="4" type="synonym">KYNU</name>
    <name evidence="7" type="ORF">BN36_2640120</name>
</gene>
<dbReference type="GO" id="GO:0030429">
    <property type="term" value="F:kynureninase activity"/>
    <property type="evidence" value="ECO:0007669"/>
    <property type="project" value="UniProtKB-UniRule"/>
</dbReference>
<feature type="binding site" evidence="4">
    <location>
        <position position="122"/>
    </location>
    <ligand>
        <name>pyridoxal 5'-phosphate</name>
        <dbReference type="ChEBI" id="CHEBI:597326"/>
    </ligand>
</feature>
<comment type="pathway">
    <text evidence="4 5">Cofactor biosynthesis; NAD(+) biosynthesis; quinolinate from L-kynurenine: step 2/3.</text>
</comment>
<evidence type="ECO:0000259" key="6">
    <source>
        <dbReference type="Pfam" id="PF00266"/>
    </source>
</evidence>
<keyword evidence="3 4" id="KW-0663">Pyridoxal phosphate</keyword>
<feature type="binding site" evidence="4">
    <location>
        <position position="212"/>
    </location>
    <ligand>
        <name>pyridoxal 5'-phosphate</name>
        <dbReference type="ChEBI" id="CHEBI:597326"/>
    </ligand>
</feature>
<comment type="cofactor">
    <cofactor evidence="4 5">
        <name>pyridoxal 5'-phosphate</name>
        <dbReference type="ChEBI" id="CHEBI:597326"/>
    </cofactor>
</comment>
<evidence type="ECO:0000313" key="7">
    <source>
        <dbReference type="EMBL" id="CCM16507.1"/>
    </source>
</evidence>
<dbReference type="InterPro" id="IPR015422">
    <property type="entry name" value="PyrdxlP-dep_Trfase_small"/>
</dbReference>
<keyword evidence="2 4" id="KW-0378">Hydrolase</keyword>
<comment type="caution">
    <text evidence="4">Lacks conserved residue(s) required for the propagation of feature annotation.</text>
</comment>
<dbReference type="UniPathway" id="UPA00253">
    <property type="reaction ID" value="UER00329"/>
</dbReference>
<dbReference type="InterPro" id="IPR015424">
    <property type="entry name" value="PyrdxlP-dep_Trfase"/>
</dbReference>
<dbReference type="Pfam" id="PF00266">
    <property type="entry name" value="Aminotran_5"/>
    <property type="match status" value="1"/>
</dbReference>
<keyword evidence="1 4" id="KW-0662">Pyridine nucleotide biosynthesis</keyword>
<feature type="modified residue" description="N6-(pyridoxal phosphate)lysine" evidence="4">
    <location>
        <position position="267"/>
    </location>
</feature>
<dbReference type="Pfam" id="PF22580">
    <property type="entry name" value="KYNU_C"/>
    <property type="match status" value="1"/>
</dbReference>
<organism evidence="7">
    <name type="scientific">Leishmania guyanensis</name>
    <dbReference type="NCBI Taxonomy" id="5670"/>
    <lineage>
        <taxon>Eukaryota</taxon>
        <taxon>Discoba</taxon>
        <taxon>Euglenozoa</taxon>
        <taxon>Kinetoplastea</taxon>
        <taxon>Metakinetoplastina</taxon>
        <taxon>Trypanosomatida</taxon>
        <taxon>Trypanosomatidae</taxon>
        <taxon>Leishmaniinae</taxon>
        <taxon>Leishmania</taxon>
        <taxon>Leishmania guyanensis species complex</taxon>
    </lineage>
</organism>
<dbReference type="GO" id="GO:0019805">
    <property type="term" value="P:quinolinate biosynthetic process"/>
    <property type="evidence" value="ECO:0007669"/>
    <property type="project" value="UniProtKB-UniRule"/>
</dbReference>
<evidence type="ECO:0000256" key="5">
    <source>
        <dbReference type="PIRNR" id="PIRNR038800"/>
    </source>
</evidence>
<dbReference type="InterPro" id="IPR010111">
    <property type="entry name" value="Kynureninase"/>
</dbReference>
<feature type="domain" description="Aminotransferase class V" evidence="6">
    <location>
        <begin position="201"/>
        <end position="367"/>
    </location>
</feature>
<evidence type="ECO:0000256" key="3">
    <source>
        <dbReference type="ARBA" id="ARBA00022898"/>
    </source>
</evidence>
<proteinExistence type="inferred from homology"/>
<dbReference type="GO" id="GO:0097053">
    <property type="term" value="P:L-kynurenine catabolic process"/>
    <property type="evidence" value="ECO:0007669"/>
    <property type="project" value="UniProtKB-UniRule"/>
</dbReference>
<keyword evidence="4 5" id="KW-0963">Cytoplasm</keyword>
<dbReference type="Gene3D" id="3.40.640.10">
    <property type="entry name" value="Type I PLP-dependent aspartate aminotransferase-like (Major domain)"/>
    <property type="match status" value="1"/>
</dbReference>
<comment type="subunit">
    <text evidence="4 5">Homodimer.</text>
</comment>
<comment type="function">
    <text evidence="4 5">Catalyzes the cleavage of L-kynurenine (L-Kyn) and L-3-hydroxykynurenine (L-3OHKyn) into anthranilic acid (AA) and 3-hydroxyanthranilic acid (3-OHAA), respectively.</text>
</comment>
<dbReference type="PANTHER" id="PTHR14084:SF0">
    <property type="entry name" value="KYNURENINASE"/>
    <property type="match status" value="1"/>
</dbReference>
<evidence type="ECO:0000256" key="2">
    <source>
        <dbReference type="ARBA" id="ARBA00022801"/>
    </source>
</evidence>
<dbReference type="HAMAP" id="MF_01970">
    <property type="entry name" value="Kynureninase"/>
    <property type="match status" value="1"/>
</dbReference>
<sequence length="468" mass="50744">MRNAAAETLLSTVSATGMALTEDGFAEHMDSVDPLREHRSSYHIPKMRDGTAFSYCAGNAMGLQHIHVEASVEVFLKKWREQAVGGPCMQPTPWPEIGQMCVKDMAAIVGAKDTEVTIMNTLTVNLHLLLTAFYRTQGSKRKLMIAPHSFPSDGYCLLSLLETRGLNPGEDVIKITAPGTRDWSDPATVIPTEAFLSVIEKRGDETAVLVVSAVQYLTGQWFDIPAIVKAARAKKIIVGVDCSHAVGNVPLHLHDWDVDFAYWCTCKYLNSGPGSLSGLFVHNKHASCTIPLECLNGLWGSDIKSCFSEHRRFEPAPGASPLQISTPSAACHVILAPSLKLMASVGMEAIRQKSLLLTAYLELLVSELIPPGCIDVVTPANPNQRGAQLSLRILPNKLKLCQEAVSEYECGAGGAAETDDTALLQRQLLDKGVIIDMCSPDMVSIAPAPMYNSFADVLRVVRTLASLF</sequence>
<comment type="similarity">
    <text evidence="4 5">Belongs to the kynureninase family.</text>
</comment>
<feature type="binding site" evidence="4">
    <location>
        <position position="244"/>
    </location>
    <ligand>
        <name>pyridoxal 5'-phosphate</name>
        <dbReference type="ChEBI" id="CHEBI:597326"/>
    </ligand>
</feature>
<dbReference type="PANTHER" id="PTHR14084">
    <property type="entry name" value="KYNURENINASE"/>
    <property type="match status" value="1"/>
</dbReference>
<dbReference type="Gene3D" id="3.90.1150.10">
    <property type="entry name" value="Aspartate Aminotransferase, domain 1"/>
    <property type="match status" value="1"/>
</dbReference>
<evidence type="ECO:0000256" key="1">
    <source>
        <dbReference type="ARBA" id="ARBA00022642"/>
    </source>
</evidence>
<dbReference type="InterPro" id="IPR000192">
    <property type="entry name" value="Aminotrans_V_dom"/>
</dbReference>
<dbReference type="InterPro" id="IPR015421">
    <property type="entry name" value="PyrdxlP-dep_Trfase_major"/>
</dbReference>
<dbReference type="SUPFAM" id="SSF53383">
    <property type="entry name" value="PLP-dependent transferases"/>
    <property type="match status" value="1"/>
</dbReference>
<dbReference type="NCBIfam" id="TIGR01814">
    <property type="entry name" value="kynureninase"/>
    <property type="match status" value="1"/>
</dbReference>
<dbReference type="EMBL" id="CALQ01001081">
    <property type="protein sequence ID" value="CCM16507.1"/>
    <property type="molecule type" value="Genomic_DNA"/>
</dbReference>
<feature type="binding site" evidence="4">
    <location>
        <position position="326"/>
    </location>
    <ligand>
        <name>pyridoxal 5'-phosphate</name>
        <dbReference type="ChEBI" id="CHEBI:597326"/>
    </ligand>
</feature>